<accession>F0XSF4</accession>
<dbReference type="PANTHER" id="PTHR43591">
    <property type="entry name" value="METHYLTRANSFERASE"/>
    <property type="match status" value="1"/>
</dbReference>
<feature type="compositionally biased region" description="Pro residues" evidence="2">
    <location>
        <begin position="17"/>
        <end position="26"/>
    </location>
</feature>
<dbReference type="OrthoDB" id="2013972at2759"/>
<keyword evidence="4" id="KW-1185">Reference proteome</keyword>
<sequence length="278" mass="30520">MEPTKAAGSPTPASAGPSPPTIPLNPGPRGGQSEPSLILPTVALPTSTLNNFIRPGDEPGEIFGDDDSALGSDVGSSTGSITSSILHYRTLNGRTYHNDRNNTQYWGANDDAQNNSVDIMHHAFTLLLGNKLHLAPLPDKVEKVLDLGTGTGIWAIDFADEHPDAQVVGIDLSPIQPSWIPPNVSFQIDDFTEPWSFEDNSFDFIYLRWLCGAVRDWVKLFSKVYRALRPGGWIESFDFDSKYLSDDDTLNDQTAIYQWDHIFNEGARKAGLNVTCLT</sequence>
<dbReference type="GO" id="GO:0008168">
    <property type="term" value="F:methyltransferase activity"/>
    <property type="evidence" value="ECO:0007669"/>
    <property type="project" value="UniProtKB-KW"/>
</dbReference>
<dbReference type="Pfam" id="PF13489">
    <property type="entry name" value="Methyltransf_23"/>
    <property type="match status" value="1"/>
</dbReference>
<dbReference type="Proteomes" id="UP000007796">
    <property type="component" value="Unassembled WGS sequence"/>
</dbReference>
<dbReference type="Gene3D" id="3.40.50.150">
    <property type="entry name" value="Vaccinia Virus protein VP39"/>
    <property type="match status" value="1"/>
</dbReference>
<dbReference type="HOGENOM" id="CLU_1001352_0_0_1"/>
<dbReference type="STRING" id="655863.F0XSF4"/>
<dbReference type="EMBL" id="GL629997">
    <property type="protein sequence ID" value="EFW99172.1"/>
    <property type="molecule type" value="Genomic_DNA"/>
</dbReference>
<feature type="region of interest" description="Disordered" evidence="2">
    <location>
        <begin position="1"/>
        <end position="37"/>
    </location>
</feature>
<proteinExistence type="inferred from homology"/>
<dbReference type="eggNOG" id="ENOG502QSKG">
    <property type="taxonomic scope" value="Eukaryota"/>
</dbReference>
<evidence type="ECO:0000313" key="4">
    <source>
        <dbReference type="Proteomes" id="UP000007796"/>
    </source>
</evidence>
<protein>
    <submittedName>
        <fullName evidence="3">Sam dependent methyltransferase</fullName>
    </submittedName>
</protein>
<dbReference type="GeneID" id="25978932"/>
<dbReference type="GO" id="GO:0032259">
    <property type="term" value="P:methylation"/>
    <property type="evidence" value="ECO:0007669"/>
    <property type="project" value="UniProtKB-KW"/>
</dbReference>
<evidence type="ECO:0000256" key="1">
    <source>
        <dbReference type="ARBA" id="ARBA00038158"/>
    </source>
</evidence>
<evidence type="ECO:0000313" key="3">
    <source>
        <dbReference type="EMBL" id="EFW99172.1"/>
    </source>
</evidence>
<feature type="compositionally biased region" description="Low complexity" evidence="2">
    <location>
        <begin position="1"/>
        <end position="16"/>
    </location>
</feature>
<evidence type="ECO:0000256" key="2">
    <source>
        <dbReference type="SAM" id="MobiDB-lite"/>
    </source>
</evidence>
<keyword evidence="3" id="KW-0489">Methyltransferase</keyword>
<keyword evidence="3" id="KW-0808">Transferase</keyword>
<name>F0XSF4_GROCL</name>
<dbReference type="PANTHER" id="PTHR43591:SF10">
    <property type="entry name" value="ABC TRANSMEMBRANE TYPE-1 DOMAIN-CONTAINING PROTEIN-RELATED"/>
    <property type="match status" value="1"/>
</dbReference>
<dbReference type="AlphaFoldDB" id="F0XSF4"/>
<dbReference type="InterPro" id="IPR029063">
    <property type="entry name" value="SAM-dependent_MTases_sf"/>
</dbReference>
<organism evidence="4">
    <name type="scientific">Grosmannia clavigera (strain kw1407 / UAMH 11150)</name>
    <name type="common">Blue stain fungus</name>
    <name type="synonym">Graphiocladiella clavigera</name>
    <dbReference type="NCBI Taxonomy" id="655863"/>
    <lineage>
        <taxon>Eukaryota</taxon>
        <taxon>Fungi</taxon>
        <taxon>Dikarya</taxon>
        <taxon>Ascomycota</taxon>
        <taxon>Pezizomycotina</taxon>
        <taxon>Sordariomycetes</taxon>
        <taxon>Sordariomycetidae</taxon>
        <taxon>Ophiostomatales</taxon>
        <taxon>Ophiostomataceae</taxon>
        <taxon>Leptographium</taxon>
    </lineage>
</organism>
<dbReference type="CDD" id="cd02440">
    <property type="entry name" value="AdoMet_MTases"/>
    <property type="match status" value="1"/>
</dbReference>
<dbReference type="SUPFAM" id="SSF53335">
    <property type="entry name" value="S-adenosyl-L-methionine-dependent methyltransferases"/>
    <property type="match status" value="1"/>
</dbReference>
<dbReference type="RefSeq" id="XP_014168655.1">
    <property type="nucleotide sequence ID" value="XM_014313180.1"/>
</dbReference>
<comment type="similarity">
    <text evidence="1">Belongs to the methyltransferase superfamily. LaeA methyltransferase family.</text>
</comment>
<gene>
    <name evidence="3" type="ORF">CMQ_5593</name>
</gene>
<reference evidence="3 4" key="1">
    <citation type="journal article" date="2011" name="Proc. Natl. Acad. Sci. U.S.A.">
        <title>Genome and transcriptome analyses of the mountain pine beetle-fungal symbiont Grosmannia clavigera, a lodgepole pine pathogen.</title>
        <authorList>
            <person name="DiGuistini S."/>
            <person name="Wang Y."/>
            <person name="Liao N.Y."/>
            <person name="Taylor G."/>
            <person name="Tanguay P."/>
            <person name="Feau N."/>
            <person name="Henrissat B."/>
            <person name="Chan S.K."/>
            <person name="Hesse-Orce U."/>
            <person name="Alamouti S.M."/>
            <person name="Tsui C.K.M."/>
            <person name="Docking R.T."/>
            <person name="Levasseur A."/>
            <person name="Haridas S."/>
            <person name="Robertson G."/>
            <person name="Birol I."/>
            <person name="Holt R.A."/>
            <person name="Marra M.A."/>
            <person name="Hamelin R.C."/>
            <person name="Hirst M."/>
            <person name="Jones S.J.M."/>
            <person name="Bohlmann J."/>
            <person name="Breuil C."/>
        </authorList>
    </citation>
    <scope>NUCLEOTIDE SEQUENCE [LARGE SCALE GENOMIC DNA]</scope>
    <source>
        <strain evidence="4">kw1407 / UAMH 11150</strain>
    </source>
</reference>
<dbReference type="InParanoid" id="F0XSF4"/>